<reference evidence="16" key="2">
    <citation type="submission" date="2019-07" db="EMBL/GenBank/DDBJ databases">
        <authorList>
            <person name="Seetharam A."/>
            <person name="Woodhouse M."/>
            <person name="Cannon E."/>
        </authorList>
    </citation>
    <scope>NUCLEOTIDE SEQUENCE [LARGE SCALE GENOMIC DNA]</scope>
    <source>
        <strain evidence="16">cv. B73</strain>
    </source>
</reference>
<keyword evidence="5 11" id="KW-0804">Transcription</keyword>
<gene>
    <name evidence="16" type="primary">LOC100283435</name>
    <name evidence="15" type="ORF">ZEAMMB73_Zm00001d027991</name>
</gene>
<feature type="compositionally biased region" description="Acidic residues" evidence="13">
    <location>
        <begin position="38"/>
        <end position="51"/>
    </location>
</feature>
<dbReference type="InterPro" id="IPR003106">
    <property type="entry name" value="Leu_zip_homeo"/>
</dbReference>
<feature type="DNA-binding region" description="Homeobox" evidence="9">
    <location>
        <begin position="71"/>
        <end position="126"/>
    </location>
</feature>
<keyword evidence="4 9" id="KW-0371">Homeobox</keyword>
<keyword evidence="18" id="KW-1267">Proteomics identification</keyword>
<comment type="similarity">
    <text evidence="7 11">Belongs to the HD-ZIP homeobox family. Class I subfamily.</text>
</comment>
<keyword evidence="17" id="KW-1185">Reference proteome</keyword>
<evidence type="ECO:0000256" key="11">
    <source>
        <dbReference type="RuleBase" id="RU369038"/>
    </source>
</evidence>
<dbReference type="PANTHER" id="PTHR24326">
    <property type="entry name" value="HOMEOBOX-LEUCINE ZIPPER PROTEIN"/>
    <property type="match status" value="1"/>
</dbReference>
<dbReference type="PROSITE" id="PS50071">
    <property type="entry name" value="HOMEOBOX_2"/>
    <property type="match status" value="1"/>
</dbReference>
<evidence type="ECO:0000256" key="10">
    <source>
        <dbReference type="RuleBase" id="RU000682"/>
    </source>
</evidence>
<feature type="coiled-coil region" evidence="12">
    <location>
        <begin position="131"/>
        <end position="165"/>
    </location>
</feature>
<dbReference type="Gramene" id="Zm00001eb006700_T002">
    <property type="protein sequence ID" value="Zm00001eb006700_P002"/>
    <property type="gene ID" value="Zm00001eb006700"/>
</dbReference>
<dbReference type="GO" id="GO:0005634">
    <property type="term" value="C:nucleus"/>
    <property type="evidence" value="ECO:0000318"/>
    <property type="project" value="GO_Central"/>
</dbReference>
<dbReference type="InterPro" id="IPR017970">
    <property type="entry name" value="Homeobox_CS"/>
</dbReference>
<keyword evidence="6 9" id="KW-0539">Nucleus</keyword>
<dbReference type="EnsemblPlants" id="Zm00001eb006700_T002">
    <property type="protein sequence ID" value="Zm00001eb006700_P002"/>
    <property type="gene ID" value="Zm00001eb006700"/>
</dbReference>
<dbReference type="GO" id="GO:0043565">
    <property type="term" value="F:sequence-specific DNA binding"/>
    <property type="evidence" value="ECO:0000318"/>
    <property type="project" value="GO_Central"/>
</dbReference>
<evidence type="ECO:0000256" key="9">
    <source>
        <dbReference type="PROSITE-ProRule" id="PRU00108"/>
    </source>
</evidence>
<dbReference type="SMR" id="A0A096S6J0"/>
<keyword evidence="12" id="KW-0175">Coiled coil</keyword>
<dbReference type="PANTHER" id="PTHR24326:SF300">
    <property type="entry name" value="HOMEOBOX-LEUCINE ZIPPER PROTEIN HOX13"/>
    <property type="match status" value="1"/>
</dbReference>
<dbReference type="Proteomes" id="UP000007305">
    <property type="component" value="Chromosome 1"/>
</dbReference>
<comment type="function">
    <text evidence="11">Transcription factor.</text>
</comment>
<dbReference type="GO" id="GO:0000981">
    <property type="term" value="F:DNA-binding transcription factor activity, RNA polymerase II-specific"/>
    <property type="evidence" value="ECO:0007669"/>
    <property type="project" value="UniProtKB-UniRule"/>
</dbReference>
<feature type="domain" description="Homeobox" evidence="14">
    <location>
        <begin position="69"/>
        <end position="125"/>
    </location>
</feature>
<dbReference type="InterPro" id="IPR045224">
    <property type="entry name" value="HDZip_class_I_plant"/>
</dbReference>
<dbReference type="CDD" id="cd00086">
    <property type="entry name" value="homeodomain"/>
    <property type="match status" value="1"/>
</dbReference>
<dbReference type="Gramene" id="Zm00001eb006700_T001">
    <property type="protein sequence ID" value="Zm00001eb006700_P001"/>
    <property type="gene ID" value="Zm00001eb006700"/>
</dbReference>
<evidence type="ECO:0000313" key="15">
    <source>
        <dbReference type="EMBL" id="ONL94440.1"/>
    </source>
</evidence>
<dbReference type="eggNOG" id="KOG0483">
    <property type="taxonomic scope" value="Eukaryota"/>
</dbReference>
<name>A0A096S6J0_MAIZE</name>
<evidence type="ECO:0000256" key="1">
    <source>
        <dbReference type="ARBA" id="ARBA00004123"/>
    </source>
</evidence>
<evidence type="ECO:0000256" key="3">
    <source>
        <dbReference type="ARBA" id="ARBA00023125"/>
    </source>
</evidence>
<feature type="region of interest" description="Disordered" evidence="13">
    <location>
        <begin position="179"/>
        <end position="209"/>
    </location>
</feature>
<dbReference type="HOGENOM" id="CLU_060842_1_1_1"/>
<dbReference type="PROSITE" id="PS00027">
    <property type="entry name" value="HOMEOBOX_1"/>
    <property type="match status" value="1"/>
</dbReference>
<organism evidence="15">
    <name type="scientific">Zea mays</name>
    <name type="common">Maize</name>
    <dbReference type="NCBI Taxonomy" id="4577"/>
    <lineage>
        <taxon>Eukaryota</taxon>
        <taxon>Viridiplantae</taxon>
        <taxon>Streptophyta</taxon>
        <taxon>Embryophyta</taxon>
        <taxon>Tracheophyta</taxon>
        <taxon>Spermatophyta</taxon>
        <taxon>Magnoliopsida</taxon>
        <taxon>Liliopsida</taxon>
        <taxon>Poales</taxon>
        <taxon>Poaceae</taxon>
        <taxon>PACMAD clade</taxon>
        <taxon>Panicoideae</taxon>
        <taxon>Andropogonodae</taxon>
        <taxon>Andropogoneae</taxon>
        <taxon>Tripsacinae</taxon>
        <taxon>Zea</taxon>
    </lineage>
</organism>
<evidence type="ECO:0000313" key="16">
    <source>
        <dbReference type="EnsemblPlants" id="Zm00001eb006700_P001"/>
    </source>
</evidence>
<dbReference type="Pfam" id="PF02183">
    <property type="entry name" value="HALZ"/>
    <property type="match status" value="1"/>
</dbReference>
<evidence type="ECO:0000256" key="5">
    <source>
        <dbReference type="ARBA" id="ARBA00023163"/>
    </source>
</evidence>
<dbReference type="SMART" id="SM00389">
    <property type="entry name" value="HOX"/>
    <property type="match status" value="1"/>
</dbReference>
<feature type="region of interest" description="Disordered" evidence="13">
    <location>
        <begin position="1"/>
        <end position="64"/>
    </location>
</feature>
<evidence type="ECO:0000256" key="13">
    <source>
        <dbReference type="SAM" id="MobiDB-lite"/>
    </source>
</evidence>
<keyword evidence="3 9" id="KW-0238">DNA-binding</keyword>
<dbReference type="SUPFAM" id="SSF46689">
    <property type="entry name" value="Homeodomain-like"/>
    <property type="match status" value="1"/>
</dbReference>
<evidence type="ECO:0000313" key="17">
    <source>
        <dbReference type="Proteomes" id="UP000007305"/>
    </source>
</evidence>
<dbReference type="Gene3D" id="1.10.10.60">
    <property type="entry name" value="Homeodomain-like"/>
    <property type="match status" value="1"/>
</dbReference>
<dbReference type="AlphaFoldDB" id="A0A096S6J0"/>
<dbReference type="InterPro" id="IPR001356">
    <property type="entry name" value="HD"/>
</dbReference>
<evidence type="ECO:0000259" key="14">
    <source>
        <dbReference type="PROSITE" id="PS50071"/>
    </source>
</evidence>
<evidence type="ECO:0000256" key="12">
    <source>
        <dbReference type="SAM" id="Coils"/>
    </source>
</evidence>
<evidence type="ECO:0000256" key="8">
    <source>
        <dbReference type="ARBA" id="ARBA00037260"/>
    </source>
</evidence>
<dbReference type="GO" id="GO:0045893">
    <property type="term" value="P:positive regulation of DNA-templated transcription"/>
    <property type="evidence" value="ECO:0000318"/>
    <property type="project" value="GO_Central"/>
</dbReference>
<keyword evidence="2 11" id="KW-0805">Transcription regulation</keyword>
<dbReference type="EMBL" id="CM007647">
    <property type="protein sequence ID" value="ONL94440.1"/>
    <property type="molecule type" value="Genomic_DNA"/>
</dbReference>
<sequence>MKRQSKRPTASRESPETGEKQKLAFAEEEAPPARKVEPDDEAEMDEDEDELGPGLGGGRAARSPCGLGEKKRRLALEQVRALERCFETDNKLDPDRKARIARDLALQPRQVAVWFQNRRARWKTKTLERDFAALRARHDALRADCDALRRDKDALAAEIRELRQKLLPKPEATVKLEATTGNDTAEERRQATAGAPPAGACKDGSSDSDSSVVFSDVEASPYSGGAAFEPPALAGLGAPFLDTSVAPTGCSSPPVFVETKWQQHGPTQYPFPFDSYKACAGYGFTEEWLASSDLIGSDGGAAGFFSEDHASSLNFNWCPSGIQGWE</sequence>
<dbReference type="ExpressionAtlas" id="A0A096S6J0">
    <property type="expression patterns" value="baseline"/>
</dbReference>
<dbReference type="GeneID" id="100283435"/>
<evidence type="ECO:0007829" key="18">
    <source>
        <dbReference type="PeptideAtlas" id="A0A096S6J0"/>
    </source>
</evidence>
<evidence type="ECO:0000256" key="2">
    <source>
        <dbReference type="ARBA" id="ARBA00023015"/>
    </source>
</evidence>
<dbReference type="IntAct" id="A0A096S6J0">
    <property type="interactions" value="1"/>
</dbReference>
<dbReference type="RefSeq" id="NP_001356593.1">
    <property type="nucleotide sequence ID" value="NM_001369664.1"/>
</dbReference>
<dbReference type="OrthoDB" id="1867783at2759"/>
<accession>A0A317Y3B2</accession>
<dbReference type="InterPro" id="IPR009057">
    <property type="entry name" value="Homeodomain-like_sf"/>
</dbReference>
<dbReference type="PaxDb" id="4577-GRMZM2G132367_P01"/>
<evidence type="ECO:0000256" key="4">
    <source>
        <dbReference type="ARBA" id="ARBA00023155"/>
    </source>
</evidence>
<reference evidence="15 17" key="1">
    <citation type="submission" date="2015-12" db="EMBL/GenBank/DDBJ databases">
        <title>Update maize B73 reference genome by single molecule sequencing technologies.</title>
        <authorList>
            <consortium name="Maize Genome Sequencing Project"/>
            <person name="Ware D."/>
        </authorList>
    </citation>
    <scope>NUCLEOTIDE SEQUENCE [LARGE SCALE GENOMIC DNA]</scope>
    <source>
        <strain evidence="17">cv. B73</strain>
        <tissue evidence="15">Seedling</tissue>
    </source>
</reference>
<proteinExistence type="evidence at protein level"/>
<comment type="function">
    <text evidence="8">Probable transcription factor.</text>
</comment>
<accession>A0A096S6J0</accession>
<feature type="compositionally biased region" description="Basic and acidic residues" evidence="13">
    <location>
        <begin position="13"/>
        <end position="22"/>
    </location>
</feature>
<dbReference type="FunFam" id="1.10.10.60:FF:000242">
    <property type="entry name" value="Homeobox-leucine zipper protein HOX13"/>
    <property type="match status" value="1"/>
</dbReference>
<comment type="subcellular location">
    <subcellularLocation>
        <location evidence="1 9 10">Nucleus</location>
    </subcellularLocation>
</comment>
<protein>
    <recommendedName>
        <fullName evidence="11">Homeobox-leucine zipper protein</fullName>
    </recommendedName>
    <alternativeName>
        <fullName evidence="11">HD-ZIP protein</fullName>
    </alternativeName>
    <alternativeName>
        <fullName evidence="11">Homeodomain transcription factor</fullName>
    </alternativeName>
</protein>
<reference evidence="16" key="3">
    <citation type="submission" date="2021-05" db="UniProtKB">
        <authorList>
            <consortium name="EnsemblPlants"/>
        </authorList>
    </citation>
    <scope>IDENTIFICATION</scope>
    <source>
        <strain evidence="16">cv. B73</strain>
    </source>
</reference>
<dbReference type="EnsemblPlants" id="Zm00001eb006700_T001">
    <property type="protein sequence ID" value="Zm00001eb006700_P001"/>
    <property type="gene ID" value="Zm00001eb006700"/>
</dbReference>
<evidence type="ECO:0000256" key="6">
    <source>
        <dbReference type="ARBA" id="ARBA00023242"/>
    </source>
</evidence>
<dbReference type="OMA" id="WLANSDV"/>
<dbReference type="Pfam" id="PF00046">
    <property type="entry name" value="Homeodomain"/>
    <property type="match status" value="1"/>
</dbReference>
<evidence type="ECO:0000256" key="7">
    <source>
        <dbReference type="ARBA" id="ARBA00025748"/>
    </source>
</evidence>